<dbReference type="Gene3D" id="3.10.580.10">
    <property type="entry name" value="CBS-domain"/>
    <property type="match status" value="1"/>
</dbReference>
<dbReference type="EMBL" id="AATS01000002">
    <property type="protein sequence ID" value="EAU55537.1"/>
    <property type="molecule type" value="Genomic_DNA"/>
</dbReference>
<reference evidence="4 5" key="1">
    <citation type="submission" date="2006-09" db="EMBL/GenBank/DDBJ databases">
        <authorList>
            <person name="Emerson D."/>
            <person name="Ferriera S."/>
            <person name="Johnson J."/>
            <person name="Kravitz S."/>
            <person name="Halpern A."/>
            <person name="Remington K."/>
            <person name="Beeson K."/>
            <person name="Tran B."/>
            <person name="Rogers Y.-H."/>
            <person name="Friedman R."/>
            <person name="Venter J.C."/>
        </authorList>
    </citation>
    <scope>NUCLEOTIDE SEQUENCE [LARGE SCALE GENOMIC DNA]</scope>
    <source>
        <strain evidence="4 5">PV-1</strain>
    </source>
</reference>
<feature type="domain" description="CBS" evidence="3">
    <location>
        <begin position="95"/>
        <end position="152"/>
    </location>
</feature>
<dbReference type="OrthoDB" id="5295747at2"/>
<dbReference type="SMART" id="SM00116">
    <property type="entry name" value="CBS"/>
    <property type="match status" value="2"/>
</dbReference>
<dbReference type="AlphaFoldDB" id="Q0F2L3"/>
<sequence length="158" mass="17028">MIASKIMFEQPQTCTIDEPVGVVFRRMRSLSLRMLPVVDADGVVQGVLSTFSVLGHIVPDYIVSGDLNAIPYAPDIGLLHKHHITVSAQTVAEIMETECLTVGPQESLLSVAAALIAFGKHEYALVVEKGGRLLGIISAGDILDELSNMGDQWRQSDA</sequence>
<dbReference type="Proteomes" id="UP000005297">
    <property type="component" value="Unassembled WGS sequence"/>
</dbReference>
<comment type="caution">
    <text evidence="4">The sequence shown here is derived from an EMBL/GenBank/DDBJ whole genome shotgun (WGS) entry which is preliminary data.</text>
</comment>
<gene>
    <name evidence="4" type="ORF">SPV1_01277</name>
</gene>
<dbReference type="PANTHER" id="PTHR43080">
    <property type="entry name" value="CBS DOMAIN-CONTAINING PROTEIN CBSX3, MITOCHONDRIAL"/>
    <property type="match status" value="1"/>
</dbReference>
<evidence type="ECO:0000313" key="4">
    <source>
        <dbReference type="EMBL" id="EAU55537.1"/>
    </source>
</evidence>
<dbReference type="InterPro" id="IPR051257">
    <property type="entry name" value="Diverse_CBS-Domain"/>
</dbReference>
<dbReference type="SUPFAM" id="SSF54631">
    <property type="entry name" value="CBS-domain pair"/>
    <property type="match status" value="1"/>
</dbReference>
<dbReference type="STRING" id="314344.AL013_01760"/>
<accession>Q0F2L3</accession>
<organism evidence="4 5">
    <name type="scientific">Mariprofundus ferrooxydans PV-1</name>
    <dbReference type="NCBI Taxonomy" id="314345"/>
    <lineage>
        <taxon>Bacteria</taxon>
        <taxon>Pseudomonadati</taxon>
        <taxon>Pseudomonadota</taxon>
        <taxon>Candidatius Mariprofundia</taxon>
        <taxon>Mariprofundales</taxon>
        <taxon>Mariprofundaceae</taxon>
        <taxon>Mariprofundus</taxon>
    </lineage>
</organism>
<evidence type="ECO:0000256" key="1">
    <source>
        <dbReference type="ARBA" id="ARBA00023122"/>
    </source>
</evidence>
<dbReference type="InParanoid" id="Q0F2L3"/>
<dbReference type="Pfam" id="PF00571">
    <property type="entry name" value="CBS"/>
    <property type="match status" value="2"/>
</dbReference>
<dbReference type="InterPro" id="IPR000644">
    <property type="entry name" value="CBS_dom"/>
</dbReference>
<dbReference type="PROSITE" id="PS51371">
    <property type="entry name" value="CBS"/>
    <property type="match status" value="2"/>
</dbReference>
<dbReference type="PANTHER" id="PTHR43080:SF2">
    <property type="entry name" value="CBS DOMAIN-CONTAINING PROTEIN"/>
    <property type="match status" value="1"/>
</dbReference>
<evidence type="ECO:0000256" key="2">
    <source>
        <dbReference type="PROSITE-ProRule" id="PRU00703"/>
    </source>
</evidence>
<feature type="domain" description="CBS" evidence="3">
    <location>
        <begin position="7"/>
        <end position="67"/>
    </location>
</feature>
<evidence type="ECO:0000313" key="5">
    <source>
        <dbReference type="Proteomes" id="UP000005297"/>
    </source>
</evidence>
<keyword evidence="5" id="KW-1185">Reference proteome</keyword>
<dbReference type="RefSeq" id="WP_009850556.1">
    <property type="nucleotide sequence ID" value="NZ_DS022295.1"/>
</dbReference>
<name>Q0F2L3_9PROT</name>
<dbReference type="InterPro" id="IPR046342">
    <property type="entry name" value="CBS_dom_sf"/>
</dbReference>
<evidence type="ECO:0000259" key="3">
    <source>
        <dbReference type="PROSITE" id="PS51371"/>
    </source>
</evidence>
<proteinExistence type="predicted"/>
<keyword evidence="1 2" id="KW-0129">CBS domain</keyword>
<dbReference type="HOGENOM" id="CLU_1667278_0_0_0"/>
<protein>
    <recommendedName>
        <fullName evidence="3">CBS domain-containing protein</fullName>
    </recommendedName>
</protein>